<sequence>MTIAVTAVTAVTAVSRWPGISDWNTATRSVPAARNPRCTTVS</sequence>
<dbReference type="EMBL" id="CP117522">
    <property type="protein sequence ID" value="WNE94605.1"/>
    <property type="molecule type" value="Genomic_DNA"/>
</dbReference>
<accession>A0ABY9URR7</accession>
<name>A0ABY9URR7_9ACTN</name>
<dbReference type="Proteomes" id="UP001305606">
    <property type="component" value="Chromosome"/>
</dbReference>
<proteinExistence type="predicted"/>
<evidence type="ECO:0000313" key="2">
    <source>
        <dbReference type="Proteomes" id="UP001305606"/>
    </source>
</evidence>
<dbReference type="RefSeq" id="WP_311034057.1">
    <property type="nucleotide sequence ID" value="NZ_CP117522.1"/>
</dbReference>
<gene>
    <name evidence="1" type="ORF">PS467_04270</name>
</gene>
<protein>
    <submittedName>
        <fullName evidence="1">Uncharacterized protein</fullName>
    </submittedName>
</protein>
<evidence type="ECO:0000313" key="1">
    <source>
        <dbReference type="EMBL" id="WNE94605.1"/>
    </source>
</evidence>
<reference evidence="1 2" key="1">
    <citation type="submission" date="2023-02" db="EMBL/GenBank/DDBJ databases">
        <title>Streptomyces sp. SCA4-21 with antifungal activity against Fusarium oxysporum f. sp. cubense, Streptomyces sp. SCA2-17 with antifungal activity against Fusarium oxysporum f. sp. cubense.</title>
        <authorList>
            <person name="Qi D."/>
        </authorList>
    </citation>
    <scope>NUCLEOTIDE SEQUENCE [LARGE SCALE GENOMIC DNA]</scope>
    <source>
        <strain evidence="1 2">SCA4-21</strain>
    </source>
</reference>
<keyword evidence="2" id="KW-1185">Reference proteome</keyword>
<organism evidence="1 2">
    <name type="scientific">Streptomyces luomodiensis</name>
    <dbReference type="NCBI Taxonomy" id="3026192"/>
    <lineage>
        <taxon>Bacteria</taxon>
        <taxon>Bacillati</taxon>
        <taxon>Actinomycetota</taxon>
        <taxon>Actinomycetes</taxon>
        <taxon>Kitasatosporales</taxon>
        <taxon>Streptomycetaceae</taxon>
        <taxon>Streptomyces</taxon>
    </lineage>
</organism>